<evidence type="ECO:0000256" key="2">
    <source>
        <dbReference type="ARBA" id="ARBA00022490"/>
    </source>
</evidence>
<keyword evidence="4" id="KW-0408">Iron</keyword>
<comment type="subcellular location">
    <subcellularLocation>
        <location evidence="1">Cytoplasm</location>
    </subcellularLocation>
</comment>
<dbReference type="Proteomes" id="UP000199663">
    <property type="component" value="Unassembled WGS sequence"/>
</dbReference>
<name>A0A1H3RSG6_9BACT</name>
<evidence type="ECO:0000259" key="5">
    <source>
        <dbReference type="Pfam" id="PF01814"/>
    </source>
</evidence>
<dbReference type="Pfam" id="PF04405">
    <property type="entry name" value="ScdA_N"/>
    <property type="match status" value="1"/>
</dbReference>
<accession>A0A1H3RSG6</accession>
<organism evidence="6 7">
    <name type="scientific">Rhodonellum ikkaensis</name>
    <dbReference type="NCBI Taxonomy" id="336829"/>
    <lineage>
        <taxon>Bacteria</taxon>
        <taxon>Pseudomonadati</taxon>
        <taxon>Bacteroidota</taxon>
        <taxon>Cytophagia</taxon>
        <taxon>Cytophagales</taxon>
        <taxon>Cytophagaceae</taxon>
        <taxon>Rhodonellum</taxon>
    </lineage>
</organism>
<keyword evidence="3" id="KW-0479">Metal-binding</keyword>
<dbReference type="RefSeq" id="WP_019598412.1">
    <property type="nucleotide sequence ID" value="NZ_FNQC01000009.1"/>
</dbReference>
<proteinExistence type="predicted"/>
<keyword evidence="2" id="KW-0963">Cytoplasm</keyword>
<protein>
    <submittedName>
        <fullName evidence="6">Regulator of cell morphogenesis and NO signaling</fullName>
    </submittedName>
</protein>
<dbReference type="Pfam" id="PF01814">
    <property type="entry name" value="Hemerythrin"/>
    <property type="match status" value="1"/>
</dbReference>
<sequence>MEISTKRKVGGIVVENFRTAKVFTAHGIDFCCNGGISLEEACEKNSVDMETLLIELDQVTQMQDSTNYSSLDLSQLIDHILNHHHRYVENTIPALKIYLDKLEKVHGEKHPELSEIRKEFYSAANALTAHMKKEELVLFPYVKAMEDSKAKGFPLSKPHFGHIDHPIQMMESEHETEGDRFKNISALSNGYTPPADGCQTYKVTFALLEEFELDLHTHIHLENNILFPKAKVLFQHINS</sequence>
<gene>
    <name evidence="6" type="ORF">SAMN05444412_10990</name>
</gene>
<evidence type="ECO:0000313" key="7">
    <source>
        <dbReference type="Proteomes" id="UP000199663"/>
    </source>
</evidence>
<keyword evidence="7" id="KW-1185">Reference proteome</keyword>
<dbReference type="PANTHER" id="PTHR36438">
    <property type="entry name" value="IRON-SULFUR CLUSTER REPAIR PROTEIN YTFE"/>
    <property type="match status" value="1"/>
</dbReference>
<evidence type="ECO:0000256" key="1">
    <source>
        <dbReference type="ARBA" id="ARBA00004496"/>
    </source>
</evidence>
<feature type="domain" description="Hemerythrin-like" evidence="5">
    <location>
        <begin position="77"/>
        <end position="230"/>
    </location>
</feature>
<dbReference type="InterPro" id="IPR012312">
    <property type="entry name" value="Hemerythrin-like"/>
</dbReference>
<evidence type="ECO:0000256" key="4">
    <source>
        <dbReference type="ARBA" id="ARBA00023004"/>
    </source>
</evidence>
<dbReference type="Gene3D" id="1.10.3910.10">
    <property type="entry name" value="SP0561-like"/>
    <property type="match status" value="1"/>
</dbReference>
<comment type="caution">
    <text evidence="6">The sequence shown here is derived from an EMBL/GenBank/DDBJ whole genome shotgun (WGS) entry which is preliminary data.</text>
</comment>
<dbReference type="PANTHER" id="PTHR36438:SF1">
    <property type="entry name" value="IRON-SULFUR CLUSTER REPAIR PROTEIN YTFE"/>
    <property type="match status" value="1"/>
</dbReference>
<evidence type="ECO:0000256" key="3">
    <source>
        <dbReference type="ARBA" id="ARBA00022723"/>
    </source>
</evidence>
<dbReference type="InterPro" id="IPR038062">
    <property type="entry name" value="ScdA-like_N_sf"/>
</dbReference>
<evidence type="ECO:0000313" key="6">
    <source>
        <dbReference type="EMBL" id="SDZ28724.1"/>
    </source>
</evidence>
<dbReference type="EMBL" id="FNQC01000009">
    <property type="protein sequence ID" value="SDZ28724.1"/>
    <property type="molecule type" value="Genomic_DNA"/>
</dbReference>
<reference evidence="6 7" key="1">
    <citation type="submission" date="2016-10" db="EMBL/GenBank/DDBJ databases">
        <authorList>
            <person name="Varghese N."/>
            <person name="Submissions S."/>
        </authorList>
    </citation>
    <scope>NUCLEOTIDE SEQUENCE [LARGE SCALE GENOMIC DNA]</scope>
    <source>
        <strain evidence="6 7">DSM 17997</strain>
    </source>
</reference>
<dbReference type="Gene3D" id="1.20.120.520">
    <property type="entry name" value="nmb1532 protein domain like"/>
    <property type="match status" value="1"/>
</dbReference>
<dbReference type="InterPro" id="IPR019903">
    <property type="entry name" value="RIC_family"/>
</dbReference>
<dbReference type="NCBIfam" id="TIGR03652">
    <property type="entry name" value="FeS_repair_RIC"/>
    <property type="match status" value="1"/>
</dbReference>